<dbReference type="PANTHER" id="PTHR46825">
    <property type="entry name" value="D-ALANYL-D-ALANINE-CARBOXYPEPTIDASE/ENDOPEPTIDASE AMPH"/>
    <property type="match status" value="1"/>
</dbReference>
<dbReference type="InterPro" id="IPR013783">
    <property type="entry name" value="Ig-like_fold"/>
</dbReference>
<evidence type="ECO:0000313" key="2">
    <source>
        <dbReference type="EMBL" id="AZB18259.1"/>
    </source>
</evidence>
<evidence type="ECO:0000259" key="1">
    <source>
        <dbReference type="Pfam" id="PF00144"/>
    </source>
</evidence>
<dbReference type="PANTHER" id="PTHR46825:SF9">
    <property type="entry name" value="BETA-LACTAMASE-RELATED DOMAIN-CONTAINING PROTEIN"/>
    <property type="match status" value="1"/>
</dbReference>
<dbReference type="InterPro" id="IPR050491">
    <property type="entry name" value="AmpC-like"/>
</dbReference>
<dbReference type="Gene3D" id="2.60.40.10">
    <property type="entry name" value="Immunoglobulins"/>
    <property type="match status" value="1"/>
</dbReference>
<dbReference type="SUPFAM" id="SSF56601">
    <property type="entry name" value="beta-lactamase/transpeptidase-like"/>
    <property type="match status" value="1"/>
</dbReference>
<dbReference type="KEGG" id="cio:CEQ15_14200"/>
<dbReference type="SUPFAM" id="SSF81296">
    <property type="entry name" value="E set domains"/>
    <property type="match status" value="1"/>
</dbReference>
<dbReference type="RefSeq" id="WP_088584358.1">
    <property type="nucleotide sequence ID" value="NZ_CP022058.2"/>
</dbReference>
<dbReference type="InterPro" id="IPR012338">
    <property type="entry name" value="Beta-lactam/transpept-like"/>
</dbReference>
<evidence type="ECO:0000313" key="3">
    <source>
        <dbReference type="Proteomes" id="UP000269015"/>
    </source>
</evidence>
<dbReference type="AlphaFoldDB" id="A0AAD0YST9"/>
<sequence>MKNKIFIPLVIHFSLLGYTQTPEQSKAIDTYVKNVIQVNEIPGMAVGIVKNNKVIFQKYYGTETLETNKKVDSHSMFRIYSTTKLMSNVGLFQLIEQGKVSLDDNISKYIDHLPAKWQNIQVKNLVSHSSGLPDWIHFSDISKDATDAEVIDRLSKENMEFETGSDYRYNQTNYLLVTMIIEKVTGEKFEDYIVKNQFPDLRNQLVFSSDSVEEIPNRIVKYIYNKETHQYDKSTFVEGRRAHSANGLAITLPAFLQWSIHLAKNDFLKPGTRELMWKPFEYKNKKVAFTHGWDISEFNNIKSYHFSGGNVSAYRIFPENDMAIILMYNGYKEFPVYFPMVNQIAGIMDKRLLNPYMVAEEYTKSEPLVYPDHKKETYGYRIEKDKVVFSYQFPEKQSTEYIRNLTVAGSFNNWNTGDKAYRMILKKNNTFELALPKSYFEKGKTYGFKFVMNTNGWLSVPYYSSNTDGTRDNNLTLKID</sequence>
<protein>
    <submittedName>
        <fullName evidence="2">Serine hydrolase</fullName>
    </submittedName>
</protein>
<accession>A0AAD0YST9</accession>
<dbReference type="InterPro" id="IPR014756">
    <property type="entry name" value="Ig_E-set"/>
</dbReference>
<gene>
    <name evidence="2" type="ORF">EG352_10970</name>
</gene>
<reference evidence="2 3" key="1">
    <citation type="submission" date="2018-11" db="EMBL/GenBank/DDBJ databases">
        <title>Proposal to divide the Flavobacteriaceae and reorganize its genera based on Amino Acid Identity values calculated from whole genome sequences.</title>
        <authorList>
            <person name="Nicholson A.C."/>
            <person name="Gulvik C.A."/>
            <person name="Whitney A.M."/>
            <person name="Humrighouse B.W."/>
            <person name="Bell M."/>
            <person name="Holmes B."/>
            <person name="Steigerwalt A.G."/>
            <person name="Villarma A."/>
            <person name="Sheth M."/>
            <person name="Batra D."/>
            <person name="Pryor J."/>
            <person name="Bernardet J.-F."/>
            <person name="Hugo C."/>
            <person name="Kampfer P."/>
            <person name="Newman J."/>
            <person name="McQuiston J.R."/>
        </authorList>
    </citation>
    <scope>NUCLEOTIDE SEQUENCE [LARGE SCALE GENOMIC DNA]</scope>
    <source>
        <strain evidence="2 3">H5559</strain>
    </source>
</reference>
<dbReference type="EMBL" id="CP033930">
    <property type="protein sequence ID" value="AZB18259.1"/>
    <property type="molecule type" value="Genomic_DNA"/>
</dbReference>
<keyword evidence="2" id="KW-0378">Hydrolase</keyword>
<name>A0AAD0YST9_CHRID</name>
<proteinExistence type="predicted"/>
<dbReference type="InterPro" id="IPR001466">
    <property type="entry name" value="Beta-lactam-related"/>
</dbReference>
<organism evidence="2 3">
    <name type="scientific">Chryseobacterium indologenes</name>
    <name type="common">Flavobacterium indologenes</name>
    <dbReference type="NCBI Taxonomy" id="253"/>
    <lineage>
        <taxon>Bacteria</taxon>
        <taxon>Pseudomonadati</taxon>
        <taxon>Bacteroidota</taxon>
        <taxon>Flavobacteriia</taxon>
        <taxon>Flavobacteriales</taxon>
        <taxon>Weeksellaceae</taxon>
        <taxon>Chryseobacterium group</taxon>
        <taxon>Chryseobacterium</taxon>
    </lineage>
</organism>
<dbReference type="Pfam" id="PF00144">
    <property type="entry name" value="Beta-lactamase"/>
    <property type="match status" value="1"/>
</dbReference>
<dbReference type="Gene3D" id="3.40.710.10">
    <property type="entry name" value="DD-peptidase/beta-lactamase superfamily"/>
    <property type="match status" value="1"/>
</dbReference>
<feature type="domain" description="Beta-lactamase-related" evidence="1">
    <location>
        <begin position="35"/>
        <end position="332"/>
    </location>
</feature>
<dbReference type="Proteomes" id="UP000269015">
    <property type="component" value="Chromosome"/>
</dbReference>
<dbReference type="GO" id="GO:0016787">
    <property type="term" value="F:hydrolase activity"/>
    <property type="evidence" value="ECO:0007669"/>
    <property type="project" value="UniProtKB-KW"/>
</dbReference>